<reference evidence="1 2" key="1">
    <citation type="submission" date="2022-06" db="EMBL/GenBank/DDBJ databases">
        <authorList>
            <person name="Jeon C.O."/>
        </authorList>
    </citation>
    <scope>NUCLEOTIDE SEQUENCE [LARGE SCALE GENOMIC DNA]</scope>
    <source>
        <strain evidence="1 2">KCTC 13943</strain>
    </source>
</reference>
<proteinExistence type="predicted"/>
<sequence>MAQKKNETVPAANDNMDLSVEETSVGGLFVDTFWNQYEQSRARARQLRESREDAYIKALREVIKFNKQYRNSLAKFYEQSKKANKEIVTGLMNQITFGRDEMNDGAVKTSERDELKNQLNEVSNQLEKLAFTPIKSVLHMIDQLEDNFEKNAESGVEYTRERRDALQQVKDEYVKLAKDTHYNMVDRGMNSFKELVKAR</sequence>
<accession>A0ABT0WF15</accession>
<dbReference type="InterPro" id="IPR011728">
    <property type="entry name" value="PhaP_Bmeg"/>
</dbReference>
<organism evidence="1 2">
    <name type="scientific">Neobacillus pocheonensis</name>
    <dbReference type="NCBI Taxonomy" id="363869"/>
    <lineage>
        <taxon>Bacteria</taxon>
        <taxon>Bacillati</taxon>
        <taxon>Bacillota</taxon>
        <taxon>Bacilli</taxon>
        <taxon>Bacillales</taxon>
        <taxon>Bacillaceae</taxon>
        <taxon>Neobacillus</taxon>
    </lineage>
</organism>
<evidence type="ECO:0000313" key="2">
    <source>
        <dbReference type="Proteomes" id="UP001523262"/>
    </source>
</evidence>
<protein>
    <submittedName>
        <fullName evidence="1">Uncharacterized protein</fullName>
    </submittedName>
</protein>
<name>A0ABT0WF15_9BACI</name>
<dbReference type="Proteomes" id="UP001523262">
    <property type="component" value="Unassembled WGS sequence"/>
</dbReference>
<dbReference type="EMBL" id="JAMQCR010000001">
    <property type="protein sequence ID" value="MCM2533617.1"/>
    <property type="molecule type" value="Genomic_DNA"/>
</dbReference>
<keyword evidence="2" id="KW-1185">Reference proteome</keyword>
<comment type="caution">
    <text evidence="1">The sequence shown here is derived from an EMBL/GenBank/DDBJ whole genome shotgun (WGS) entry which is preliminary data.</text>
</comment>
<evidence type="ECO:0000313" key="1">
    <source>
        <dbReference type="EMBL" id="MCM2533617.1"/>
    </source>
</evidence>
<gene>
    <name evidence="1" type="ORF">NDK43_15995</name>
</gene>
<dbReference type="Pfam" id="PF09602">
    <property type="entry name" value="PhaP_Bmeg"/>
    <property type="match status" value="1"/>
</dbReference>